<feature type="active site" description="Proton acceptor" evidence="7">
    <location>
        <position position="168"/>
    </location>
</feature>
<dbReference type="InterPro" id="IPR002641">
    <property type="entry name" value="PNPLA_dom"/>
</dbReference>
<comment type="cofactor">
    <cofactor evidence="1">
        <name>FAD</name>
        <dbReference type="ChEBI" id="CHEBI:57692"/>
    </cofactor>
</comment>
<evidence type="ECO:0000313" key="9">
    <source>
        <dbReference type="EMBL" id="GDY28543.1"/>
    </source>
</evidence>
<feature type="active site" description="Nucleophile" evidence="7">
    <location>
        <position position="46"/>
    </location>
</feature>
<dbReference type="RefSeq" id="WP_137811759.1">
    <property type="nucleotide sequence ID" value="NZ_BJFL01000001.1"/>
</dbReference>
<evidence type="ECO:0000256" key="4">
    <source>
        <dbReference type="ARBA" id="ARBA00022827"/>
    </source>
</evidence>
<keyword evidence="7" id="KW-0442">Lipid degradation</keyword>
<evidence type="ECO:0000256" key="6">
    <source>
        <dbReference type="ARBA" id="ARBA00023098"/>
    </source>
</evidence>
<dbReference type="OrthoDB" id="2339873at2"/>
<dbReference type="GO" id="GO:0016491">
    <property type="term" value="F:oxidoreductase activity"/>
    <property type="evidence" value="ECO:0007669"/>
    <property type="project" value="UniProtKB-KW"/>
</dbReference>
<feature type="domain" description="PNPLA" evidence="8">
    <location>
        <begin position="12"/>
        <end position="181"/>
    </location>
</feature>
<dbReference type="Gene3D" id="3.40.1090.10">
    <property type="entry name" value="Cytosolic phospholipase A2 catalytic domain"/>
    <property type="match status" value="1"/>
</dbReference>
<dbReference type="GO" id="GO:0016787">
    <property type="term" value="F:hydrolase activity"/>
    <property type="evidence" value="ECO:0007669"/>
    <property type="project" value="UniProtKB-UniRule"/>
</dbReference>
<proteinExistence type="inferred from homology"/>
<dbReference type="PROSITE" id="PS51635">
    <property type="entry name" value="PNPLA"/>
    <property type="match status" value="1"/>
</dbReference>
<keyword evidence="3" id="KW-0285">Flavoprotein</keyword>
<comment type="caution">
    <text evidence="9">The sequence shown here is derived from an EMBL/GenBank/DDBJ whole genome shotgun (WGS) entry which is preliminary data.</text>
</comment>
<evidence type="ECO:0000313" key="10">
    <source>
        <dbReference type="Proteomes" id="UP000298860"/>
    </source>
</evidence>
<gene>
    <name evidence="9" type="ORF">GTS_01760</name>
</gene>
<protein>
    <recommendedName>
        <fullName evidence="8">PNPLA domain-containing protein</fullName>
    </recommendedName>
</protein>
<dbReference type="GO" id="GO:0016042">
    <property type="term" value="P:lipid catabolic process"/>
    <property type="evidence" value="ECO:0007669"/>
    <property type="project" value="UniProtKB-UniRule"/>
</dbReference>
<evidence type="ECO:0000256" key="2">
    <source>
        <dbReference type="ARBA" id="ARBA00010790"/>
    </source>
</evidence>
<evidence type="ECO:0000256" key="3">
    <source>
        <dbReference type="ARBA" id="ARBA00022630"/>
    </source>
</evidence>
<dbReference type="SUPFAM" id="SSF52151">
    <property type="entry name" value="FabD/lysophospholipase-like"/>
    <property type="match status" value="1"/>
</dbReference>
<sequence>MTSARKRRKRSLILAGGGLKVAFQAGVLQVWLDECGVTFDHVDGASGGCLNMAMLCQGMSGTRIADNWRDTSALAMATPNLREYPKLFYAESLFTLDGFRRNVLPRWGLDWKTIRASRLAATFNVYNVTRQELEVVTPRRMSEDYLIACVSLPMWFPPVRTNGNTYIDAVYVTDANVEEAIRRGADEIWAIWTVSERGEWHTGFVADYFQIIESSANGHFKRIARRIEQSNAAIAAGRDGEFGRRIDLKVLRAEVPINYLTNIGSDRLHEVVNRGVEAARRWCAERGIRTAVPAARPARSGSAALRFGEEMTGSVALVDGRRRRGADAGAEEPLAVRLTIDTEDIDRFVTDPHHHARVSGEVVCPALGGSLPIDDGAFNLLVDDGDPTRKEMRYRLHFHDGEGRPLTLAGVKTVRGESLRHLWRETTTLHTSVVRGHREAGTDGVVATGVLRLHPLAFARELATFRTTGSSVRDHAEAVVRFGTLFVGKLWDVYARGLLSYGPF</sequence>
<dbReference type="PANTHER" id="PTHR47470:SF1">
    <property type="entry name" value="FAD-DEPENDENT OXIDOREDUCTASE 2 FAD BINDING DOMAIN-CONTAINING PROTEIN"/>
    <property type="match status" value="1"/>
</dbReference>
<accession>A0A4D4J3I3</accession>
<evidence type="ECO:0000259" key="8">
    <source>
        <dbReference type="PROSITE" id="PS51635"/>
    </source>
</evidence>
<dbReference type="InterPro" id="IPR016035">
    <property type="entry name" value="Acyl_Trfase/lysoPLipase"/>
</dbReference>
<reference evidence="10" key="1">
    <citation type="submission" date="2019-04" db="EMBL/GenBank/DDBJ databases">
        <title>Draft genome sequence of Pseudonocardiaceae bacterium SL3-2-4.</title>
        <authorList>
            <person name="Ningsih F."/>
            <person name="Yokota A."/>
            <person name="Sakai Y."/>
            <person name="Nanatani K."/>
            <person name="Yabe S."/>
            <person name="Oetari A."/>
            <person name="Sjamsuridzal W."/>
        </authorList>
    </citation>
    <scope>NUCLEOTIDE SEQUENCE [LARGE SCALE GENOMIC DNA]</scope>
    <source>
        <strain evidence="10">SL3-2-4</strain>
    </source>
</reference>
<dbReference type="Pfam" id="PF01734">
    <property type="entry name" value="Patatin"/>
    <property type="match status" value="1"/>
</dbReference>
<evidence type="ECO:0000256" key="7">
    <source>
        <dbReference type="PROSITE-ProRule" id="PRU01161"/>
    </source>
</evidence>
<dbReference type="EMBL" id="BJFL01000001">
    <property type="protein sequence ID" value="GDY28543.1"/>
    <property type="molecule type" value="Genomic_DNA"/>
</dbReference>
<evidence type="ECO:0000256" key="1">
    <source>
        <dbReference type="ARBA" id="ARBA00001974"/>
    </source>
</evidence>
<dbReference type="InterPro" id="IPR052542">
    <property type="entry name" value="Cholesterol_Oxidase"/>
</dbReference>
<keyword evidence="4" id="KW-0274">FAD</keyword>
<keyword evidence="10" id="KW-1185">Reference proteome</keyword>
<dbReference type="AlphaFoldDB" id="A0A4D4J3I3"/>
<dbReference type="PANTHER" id="PTHR47470">
    <property type="entry name" value="CHOLESTEROL OXIDASE"/>
    <property type="match status" value="1"/>
</dbReference>
<keyword evidence="7" id="KW-0378">Hydrolase</keyword>
<feature type="short sequence motif" description="GXSXG" evidence="7">
    <location>
        <begin position="44"/>
        <end position="48"/>
    </location>
</feature>
<comment type="similarity">
    <text evidence="2">Belongs to the GMC oxidoreductase family.</text>
</comment>
<comment type="caution">
    <text evidence="7">Lacks conserved residue(s) required for the propagation of feature annotation.</text>
</comment>
<keyword evidence="6 7" id="KW-0443">Lipid metabolism</keyword>
<dbReference type="Proteomes" id="UP000298860">
    <property type="component" value="Unassembled WGS sequence"/>
</dbReference>
<evidence type="ECO:0000256" key="5">
    <source>
        <dbReference type="ARBA" id="ARBA00023002"/>
    </source>
</evidence>
<name>A0A4D4J3I3_9PSEU</name>
<organism evidence="9 10">
    <name type="scientific">Gandjariella thermophila</name>
    <dbReference type="NCBI Taxonomy" id="1931992"/>
    <lineage>
        <taxon>Bacteria</taxon>
        <taxon>Bacillati</taxon>
        <taxon>Actinomycetota</taxon>
        <taxon>Actinomycetes</taxon>
        <taxon>Pseudonocardiales</taxon>
        <taxon>Pseudonocardiaceae</taxon>
        <taxon>Gandjariella</taxon>
    </lineage>
</organism>
<keyword evidence="5" id="KW-0560">Oxidoreductase</keyword>